<evidence type="ECO:0000256" key="4">
    <source>
        <dbReference type="ARBA" id="ARBA00022723"/>
    </source>
</evidence>
<evidence type="ECO:0000256" key="6">
    <source>
        <dbReference type="ARBA" id="ARBA00023002"/>
    </source>
</evidence>
<feature type="transmembrane region" description="Helical" evidence="12">
    <location>
        <begin position="118"/>
        <end position="137"/>
    </location>
</feature>
<dbReference type="GO" id="GO:0046872">
    <property type="term" value="F:metal ion binding"/>
    <property type="evidence" value="ECO:0007669"/>
    <property type="project" value="UniProtKB-KW"/>
</dbReference>
<evidence type="ECO:0000256" key="10">
    <source>
        <dbReference type="ARBA" id="ARBA00023157"/>
    </source>
</evidence>
<feature type="transmembrane region" description="Helical" evidence="12">
    <location>
        <begin position="85"/>
        <end position="106"/>
    </location>
</feature>
<feature type="transmembrane region" description="Helical" evidence="12">
    <location>
        <begin position="143"/>
        <end position="164"/>
    </location>
</feature>
<sequence length="344" mass="36225">MSTSSTSPAPSPARSALASFLIPTHVTRWVRVLAWASLVANALLIVTGGAVRLTGSGLGCPTWPRCTDESWTNTPEMGLHGVIEFGNRMLTFVLVVVALLTFASVWRLRVRHPLFWKLALAIGLGIILQAVIGGITVRTGLNPWVVGIHFVVSAVLVAVASVLVNRTRRASLEHVAVAERKGQLAGRDRGAARVLGAVLAASGFLAVYLGTLVTGTGPHSGDAGEVSRLLFDPYVITRVHVVPVYVLTATTAICLGVAFWLRWPAPVRRILLALTLLVLAQAAIGYYQFFNGVPELAVGMHMAGAAALAAVITMTTEKLYAVSASAQETPVAPATPTDRASASA</sequence>
<protein>
    <submittedName>
        <fullName evidence="13">Heme A synthase</fullName>
    </submittedName>
</protein>
<dbReference type="PANTHER" id="PTHR35457">
    <property type="entry name" value="HEME A SYNTHASE"/>
    <property type="match status" value="1"/>
</dbReference>
<dbReference type="GO" id="GO:0006784">
    <property type="term" value="P:heme A biosynthetic process"/>
    <property type="evidence" value="ECO:0007669"/>
    <property type="project" value="InterPro"/>
</dbReference>
<evidence type="ECO:0000256" key="2">
    <source>
        <dbReference type="ARBA" id="ARBA00022475"/>
    </source>
</evidence>
<organism evidence="13 14">
    <name type="scientific">Ornithinimicrobium pratense</name>
    <dbReference type="NCBI Taxonomy" id="2593973"/>
    <lineage>
        <taxon>Bacteria</taxon>
        <taxon>Bacillati</taxon>
        <taxon>Actinomycetota</taxon>
        <taxon>Actinomycetes</taxon>
        <taxon>Micrococcales</taxon>
        <taxon>Ornithinimicrobiaceae</taxon>
        <taxon>Ornithinimicrobium</taxon>
    </lineage>
</organism>
<evidence type="ECO:0000256" key="7">
    <source>
        <dbReference type="ARBA" id="ARBA00023004"/>
    </source>
</evidence>
<keyword evidence="7" id="KW-0408">Iron</keyword>
<dbReference type="GO" id="GO:0016491">
    <property type="term" value="F:oxidoreductase activity"/>
    <property type="evidence" value="ECO:0007669"/>
    <property type="project" value="UniProtKB-KW"/>
</dbReference>
<evidence type="ECO:0000256" key="9">
    <source>
        <dbReference type="ARBA" id="ARBA00023136"/>
    </source>
</evidence>
<feature type="transmembrane region" description="Helical" evidence="12">
    <location>
        <begin position="242"/>
        <end position="263"/>
    </location>
</feature>
<evidence type="ECO:0000256" key="3">
    <source>
        <dbReference type="ARBA" id="ARBA00022692"/>
    </source>
</evidence>
<dbReference type="Proteomes" id="UP000326546">
    <property type="component" value="Chromosome"/>
</dbReference>
<dbReference type="KEGG" id="serw:FY030_08430"/>
<evidence type="ECO:0000256" key="11">
    <source>
        <dbReference type="ARBA" id="ARBA00023444"/>
    </source>
</evidence>
<feature type="transmembrane region" description="Helical" evidence="12">
    <location>
        <begin position="296"/>
        <end position="315"/>
    </location>
</feature>
<feature type="transmembrane region" description="Helical" evidence="12">
    <location>
        <begin position="190"/>
        <end position="210"/>
    </location>
</feature>
<accession>A0A5J6V562</accession>
<keyword evidence="5 12" id="KW-1133">Transmembrane helix</keyword>
<comment type="pathway">
    <text evidence="11">Porphyrin-containing compound metabolism.</text>
</comment>
<keyword evidence="6" id="KW-0560">Oxidoreductase</keyword>
<comment type="subcellular location">
    <subcellularLocation>
        <location evidence="1">Membrane</location>
        <topology evidence="1">Multi-pass membrane protein</topology>
    </subcellularLocation>
</comment>
<evidence type="ECO:0000256" key="12">
    <source>
        <dbReference type="SAM" id="Phobius"/>
    </source>
</evidence>
<keyword evidence="3 12" id="KW-0812">Transmembrane</keyword>
<dbReference type="RefSeq" id="WP_158061123.1">
    <property type="nucleotide sequence ID" value="NZ_CP044427.1"/>
</dbReference>
<keyword evidence="8" id="KW-0350">Heme biosynthesis</keyword>
<dbReference type="PANTHER" id="PTHR35457:SF1">
    <property type="entry name" value="HEME A SYNTHASE"/>
    <property type="match status" value="1"/>
</dbReference>
<proteinExistence type="predicted"/>
<evidence type="ECO:0000313" key="13">
    <source>
        <dbReference type="EMBL" id="QFG68737.1"/>
    </source>
</evidence>
<evidence type="ECO:0000256" key="8">
    <source>
        <dbReference type="ARBA" id="ARBA00023133"/>
    </source>
</evidence>
<keyword evidence="2" id="KW-1003">Cell membrane</keyword>
<keyword evidence="4" id="KW-0479">Metal-binding</keyword>
<dbReference type="AlphaFoldDB" id="A0A5J6V562"/>
<name>A0A5J6V562_9MICO</name>
<evidence type="ECO:0000256" key="5">
    <source>
        <dbReference type="ARBA" id="ARBA00022989"/>
    </source>
</evidence>
<feature type="transmembrane region" description="Helical" evidence="12">
    <location>
        <begin position="32"/>
        <end position="51"/>
    </location>
</feature>
<dbReference type="OrthoDB" id="5241540at2"/>
<feature type="transmembrane region" description="Helical" evidence="12">
    <location>
        <begin position="270"/>
        <end position="290"/>
    </location>
</feature>
<dbReference type="InterPro" id="IPR003780">
    <property type="entry name" value="COX15/CtaA_fam"/>
</dbReference>
<keyword evidence="10" id="KW-1015">Disulfide bond</keyword>
<dbReference type="Pfam" id="PF02628">
    <property type="entry name" value="COX15-CtaA"/>
    <property type="match status" value="1"/>
</dbReference>
<keyword evidence="9 12" id="KW-0472">Membrane</keyword>
<dbReference type="InterPro" id="IPR050450">
    <property type="entry name" value="COX15/CtaA_HemeA_synthase"/>
</dbReference>
<evidence type="ECO:0000256" key="1">
    <source>
        <dbReference type="ARBA" id="ARBA00004141"/>
    </source>
</evidence>
<dbReference type="EMBL" id="CP044427">
    <property type="protein sequence ID" value="QFG68737.1"/>
    <property type="molecule type" value="Genomic_DNA"/>
</dbReference>
<evidence type="ECO:0000313" key="14">
    <source>
        <dbReference type="Proteomes" id="UP000326546"/>
    </source>
</evidence>
<gene>
    <name evidence="13" type="ORF">FY030_08430</name>
</gene>
<reference evidence="13 14" key="1">
    <citation type="submission" date="2019-09" db="EMBL/GenBank/DDBJ databases">
        <title>Serinicoccus pratensis sp. nov., isolated from meadow soil.</title>
        <authorList>
            <person name="Zhang W."/>
        </authorList>
    </citation>
    <scope>NUCLEOTIDE SEQUENCE [LARGE SCALE GENOMIC DNA]</scope>
    <source>
        <strain evidence="13 14">W204</strain>
    </source>
</reference>
<keyword evidence="14" id="KW-1185">Reference proteome</keyword>
<dbReference type="GO" id="GO:0016020">
    <property type="term" value="C:membrane"/>
    <property type="evidence" value="ECO:0007669"/>
    <property type="project" value="UniProtKB-SubCell"/>
</dbReference>